<evidence type="ECO:0000313" key="8">
    <source>
        <dbReference type="EMBL" id="UOQ74317.1"/>
    </source>
</evidence>
<evidence type="ECO:0000256" key="4">
    <source>
        <dbReference type="ARBA" id="ARBA00022679"/>
    </source>
</evidence>
<dbReference type="EC" id="2.7.13.3" evidence="2"/>
<dbReference type="Pfam" id="PF02518">
    <property type="entry name" value="HATPase_c"/>
    <property type="match status" value="1"/>
</dbReference>
<organism evidence="8 9">
    <name type="scientific">Hymenobacter cellulosilyticus</name>
    <dbReference type="NCBI Taxonomy" id="2932248"/>
    <lineage>
        <taxon>Bacteria</taxon>
        <taxon>Pseudomonadati</taxon>
        <taxon>Bacteroidota</taxon>
        <taxon>Cytophagia</taxon>
        <taxon>Cytophagales</taxon>
        <taxon>Hymenobacteraceae</taxon>
        <taxon>Hymenobacter</taxon>
    </lineage>
</organism>
<evidence type="ECO:0000256" key="2">
    <source>
        <dbReference type="ARBA" id="ARBA00012438"/>
    </source>
</evidence>
<proteinExistence type="predicted"/>
<dbReference type="PANTHER" id="PTHR43711:SF31">
    <property type="entry name" value="HISTIDINE KINASE"/>
    <property type="match status" value="1"/>
</dbReference>
<keyword evidence="3" id="KW-0597">Phosphoprotein</keyword>
<dbReference type="AlphaFoldDB" id="A0A8T9Q9W4"/>
<evidence type="ECO:0000256" key="5">
    <source>
        <dbReference type="ARBA" id="ARBA00022777"/>
    </source>
</evidence>
<dbReference type="PANTHER" id="PTHR43711">
    <property type="entry name" value="TWO-COMPONENT HISTIDINE KINASE"/>
    <property type="match status" value="1"/>
</dbReference>
<feature type="domain" description="Histidine kinase" evidence="7">
    <location>
        <begin position="1"/>
        <end position="198"/>
    </location>
</feature>
<comment type="catalytic activity">
    <reaction evidence="1">
        <text>ATP + protein L-histidine = ADP + protein N-phospho-L-histidine.</text>
        <dbReference type="EC" id="2.7.13.3"/>
    </reaction>
</comment>
<sequence>MTVVKWIEDELKAELSDQMRQYLGMMKGRLTRLEDLINGLLAYARIGRTEQKLEEVAVQELVDEVRELVVPPTFQVNVTSPLPVLVTDRLSLQQIFTNLFSNAVKYHHQGQGTITVSCTEAKKEYEFTVADDGPGIAPEYHEKIFLIFQTLRDRNTAESTGIGLSIVKKILDEQKSSIRVSSEPGQGTAFIFTWPKVSVTEKAI</sequence>
<dbReference type="InterPro" id="IPR036890">
    <property type="entry name" value="HATPase_C_sf"/>
</dbReference>
<dbReference type="InterPro" id="IPR050736">
    <property type="entry name" value="Sensor_HK_Regulatory"/>
</dbReference>
<keyword evidence="5 8" id="KW-0418">Kinase</keyword>
<keyword evidence="4" id="KW-0808">Transferase</keyword>
<dbReference type="GO" id="GO:0004673">
    <property type="term" value="F:protein histidine kinase activity"/>
    <property type="evidence" value="ECO:0007669"/>
    <property type="project" value="UniProtKB-EC"/>
</dbReference>
<protein>
    <recommendedName>
        <fullName evidence="2">histidine kinase</fullName>
        <ecNumber evidence="2">2.7.13.3</ecNumber>
    </recommendedName>
</protein>
<name>A0A8T9Q9W4_9BACT</name>
<gene>
    <name evidence="8" type="ORF">MUN79_10785</name>
</gene>
<dbReference type="SMART" id="SM00387">
    <property type="entry name" value="HATPase_c"/>
    <property type="match status" value="1"/>
</dbReference>
<dbReference type="RefSeq" id="WP_244677659.1">
    <property type="nucleotide sequence ID" value="NZ_CP095046.1"/>
</dbReference>
<dbReference type="SUPFAM" id="SSF55874">
    <property type="entry name" value="ATPase domain of HSP90 chaperone/DNA topoisomerase II/histidine kinase"/>
    <property type="match status" value="1"/>
</dbReference>
<dbReference type="InterPro" id="IPR003594">
    <property type="entry name" value="HATPase_dom"/>
</dbReference>
<dbReference type="InterPro" id="IPR005467">
    <property type="entry name" value="His_kinase_dom"/>
</dbReference>
<dbReference type="GO" id="GO:0000160">
    <property type="term" value="P:phosphorelay signal transduction system"/>
    <property type="evidence" value="ECO:0007669"/>
    <property type="project" value="UniProtKB-KW"/>
</dbReference>
<keyword evidence="6" id="KW-0902">Two-component regulatory system</keyword>
<dbReference type="EMBL" id="CP095046">
    <property type="protein sequence ID" value="UOQ74317.1"/>
    <property type="molecule type" value="Genomic_DNA"/>
</dbReference>
<evidence type="ECO:0000256" key="1">
    <source>
        <dbReference type="ARBA" id="ARBA00000085"/>
    </source>
</evidence>
<dbReference type="PROSITE" id="PS50109">
    <property type="entry name" value="HIS_KIN"/>
    <property type="match status" value="1"/>
</dbReference>
<dbReference type="Gene3D" id="3.30.565.10">
    <property type="entry name" value="Histidine kinase-like ATPase, C-terminal domain"/>
    <property type="match status" value="1"/>
</dbReference>
<evidence type="ECO:0000313" key="9">
    <source>
        <dbReference type="Proteomes" id="UP000831796"/>
    </source>
</evidence>
<accession>A0A8T9Q9W4</accession>
<evidence type="ECO:0000259" key="7">
    <source>
        <dbReference type="PROSITE" id="PS50109"/>
    </source>
</evidence>
<evidence type="ECO:0000256" key="6">
    <source>
        <dbReference type="ARBA" id="ARBA00023012"/>
    </source>
</evidence>
<reference evidence="8" key="1">
    <citation type="submission" date="2022-04" db="EMBL/GenBank/DDBJ databases">
        <title>Hymenobacter sp. isolated from the air.</title>
        <authorList>
            <person name="Won M."/>
            <person name="Lee C.-M."/>
            <person name="Woen H.-Y."/>
            <person name="Kwon S.-W."/>
        </authorList>
    </citation>
    <scope>NUCLEOTIDE SEQUENCE</scope>
    <source>
        <strain evidence="8">5116S-3</strain>
    </source>
</reference>
<dbReference type="FunFam" id="3.30.565.10:FF:000006">
    <property type="entry name" value="Sensor histidine kinase WalK"/>
    <property type="match status" value="1"/>
</dbReference>
<dbReference type="KEGG" id="hcu:MUN79_10785"/>
<evidence type="ECO:0000256" key="3">
    <source>
        <dbReference type="ARBA" id="ARBA00022553"/>
    </source>
</evidence>
<dbReference type="InterPro" id="IPR004358">
    <property type="entry name" value="Sig_transdc_His_kin-like_C"/>
</dbReference>
<dbReference type="Proteomes" id="UP000831796">
    <property type="component" value="Chromosome"/>
</dbReference>
<keyword evidence="9" id="KW-1185">Reference proteome</keyword>
<dbReference type="PRINTS" id="PR00344">
    <property type="entry name" value="BCTRLSENSOR"/>
</dbReference>